<feature type="domain" description="PDZ" evidence="5">
    <location>
        <begin position="119"/>
        <end position="186"/>
    </location>
</feature>
<dbReference type="GO" id="GO:0005737">
    <property type="term" value="C:cytoplasm"/>
    <property type="evidence" value="ECO:0007669"/>
    <property type="project" value="TreeGrafter"/>
</dbReference>
<sequence length="206" mass="23305">MVVPSSSTRDEVLKLIDKRDKLDQEMKELFSVLESNHVDMNDSLVDADGYPRNDVDVYQIRNARHKIICLRNDRKALMKQIEDGLTTVHTEMREMQPKLSTPKLPVNTEETNDVEMNYASIAKINLVSSGSPADDARLQLNDEIVEFGTINSSNFKDLSQIGVLVNHSEGKRVPLKVKRADKYLDLVITPRKWSGRGLLGCNIILI</sequence>
<dbReference type="GO" id="GO:0070682">
    <property type="term" value="P:proteasome regulatory particle assembly"/>
    <property type="evidence" value="ECO:0007669"/>
    <property type="project" value="InterPro"/>
</dbReference>
<keyword evidence="3" id="KW-0143">Chaperone</keyword>
<dbReference type="PANTHER" id="PTHR12651:SF1">
    <property type="entry name" value="26S PROTEASOME NON-ATPASE REGULATORY SUBUNIT 9"/>
    <property type="match status" value="1"/>
</dbReference>
<evidence type="ECO:0000256" key="3">
    <source>
        <dbReference type="ARBA" id="ARBA00023186"/>
    </source>
</evidence>
<dbReference type="Pfam" id="PF13180">
    <property type="entry name" value="PDZ_2"/>
    <property type="match status" value="1"/>
</dbReference>
<evidence type="ECO:0000256" key="1">
    <source>
        <dbReference type="ARBA" id="ARBA00005256"/>
    </source>
</evidence>
<organism evidence="7">
    <name type="scientific">Corethrella appendiculata</name>
    <dbReference type="NCBI Taxonomy" id="1370023"/>
    <lineage>
        <taxon>Eukaryota</taxon>
        <taxon>Metazoa</taxon>
        <taxon>Ecdysozoa</taxon>
        <taxon>Arthropoda</taxon>
        <taxon>Hexapoda</taxon>
        <taxon>Insecta</taxon>
        <taxon>Pterygota</taxon>
        <taxon>Neoptera</taxon>
        <taxon>Endopterygota</taxon>
        <taxon>Diptera</taxon>
        <taxon>Nematocera</taxon>
        <taxon>Culicoidea</taxon>
        <taxon>Chaoboridae</taxon>
        <taxon>Corethrella</taxon>
    </lineage>
</organism>
<evidence type="ECO:0000259" key="6">
    <source>
        <dbReference type="Pfam" id="PF18265"/>
    </source>
</evidence>
<dbReference type="InterPro" id="IPR035269">
    <property type="entry name" value="PSMD9"/>
</dbReference>
<keyword evidence="7" id="KW-0647">Proteasome</keyword>
<proteinExistence type="evidence at transcript level"/>
<name>U5ER96_9DIPT</name>
<dbReference type="GO" id="GO:0005634">
    <property type="term" value="C:nucleus"/>
    <property type="evidence" value="ECO:0007669"/>
    <property type="project" value="TreeGrafter"/>
</dbReference>
<protein>
    <recommendedName>
        <fullName evidence="2">26S proteasome non-ATPase regulatory subunit 9</fullName>
    </recommendedName>
    <alternativeName>
        <fullName evidence="4">26S proteasome regulatory subunit p27</fullName>
    </alternativeName>
</protein>
<dbReference type="InterPro" id="IPR001478">
    <property type="entry name" value="PDZ"/>
</dbReference>
<feature type="domain" description="Nas2 N-terminal" evidence="6">
    <location>
        <begin position="14"/>
        <end position="89"/>
    </location>
</feature>
<dbReference type="InterPro" id="IPR036034">
    <property type="entry name" value="PDZ_sf"/>
</dbReference>
<dbReference type="InterPro" id="IPR040815">
    <property type="entry name" value="Nas2_N"/>
</dbReference>
<evidence type="ECO:0000256" key="2">
    <source>
        <dbReference type="ARBA" id="ARBA00014937"/>
    </source>
</evidence>
<dbReference type="Gene3D" id="6.10.140.1710">
    <property type="match status" value="1"/>
</dbReference>
<dbReference type="SUPFAM" id="SSF50156">
    <property type="entry name" value="PDZ domain-like"/>
    <property type="match status" value="1"/>
</dbReference>
<reference evidence="7" key="1">
    <citation type="journal article" date="2014" name="Insect Biochem. Mol. Biol.">
        <title>An insight into the sialome of the frog biting fly, Corethrella appendiculata.</title>
        <authorList>
            <person name="Ribeiro J.M.C."/>
            <person name="Chagas A.C."/>
            <person name="Pham V.M."/>
            <person name="Lounibos L.P."/>
            <person name="Calvo E."/>
        </authorList>
    </citation>
    <scope>NUCLEOTIDE SEQUENCE</scope>
    <source>
        <tissue evidence="7">Salivary glands</tissue>
    </source>
</reference>
<dbReference type="GO" id="GO:0000502">
    <property type="term" value="C:proteasome complex"/>
    <property type="evidence" value="ECO:0007669"/>
    <property type="project" value="UniProtKB-KW"/>
</dbReference>
<dbReference type="Pfam" id="PF18265">
    <property type="entry name" value="Nas2_N"/>
    <property type="match status" value="1"/>
</dbReference>
<dbReference type="Gene3D" id="2.30.42.10">
    <property type="match status" value="1"/>
</dbReference>
<evidence type="ECO:0000313" key="7">
    <source>
        <dbReference type="EMBL" id="JAB56970.1"/>
    </source>
</evidence>
<comment type="similarity">
    <text evidence="1">Belongs to the proteasome subunit p27 family.</text>
</comment>
<dbReference type="EMBL" id="GANO01002901">
    <property type="protein sequence ID" value="JAB56970.1"/>
    <property type="molecule type" value="mRNA"/>
</dbReference>
<evidence type="ECO:0000259" key="5">
    <source>
        <dbReference type="Pfam" id="PF13180"/>
    </source>
</evidence>
<evidence type="ECO:0000256" key="4">
    <source>
        <dbReference type="ARBA" id="ARBA00030007"/>
    </source>
</evidence>
<dbReference type="AlphaFoldDB" id="U5ER96"/>
<dbReference type="FunFam" id="2.30.42.10:FF:000107">
    <property type="entry name" value="26S proteasome non-ATPase regulatory subunit 9"/>
    <property type="match status" value="1"/>
</dbReference>
<dbReference type="PANTHER" id="PTHR12651">
    <property type="entry name" value="26S PROTEASOME NON-ATPASE REGULATORY SUBUNIT 9"/>
    <property type="match status" value="1"/>
</dbReference>
<accession>U5ER96</accession>